<name>A0A1I4DBH5_9RHOB</name>
<evidence type="ECO:0000313" key="1">
    <source>
        <dbReference type="EMBL" id="SFK90978.1"/>
    </source>
</evidence>
<dbReference type="NCBIfam" id="NF009270">
    <property type="entry name" value="PRK12627.1"/>
    <property type="match status" value="1"/>
</dbReference>
<accession>A0A1I4DBH5</accession>
<dbReference type="OrthoDB" id="9788334at2"/>
<dbReference type="STRING" id="1280847.SAMN04488036_10363"/>
<reference evidence="2" key="1">
    <citation type="submission" date="2016-10" db="EMBL/GenBank/DDBJ databases">
        <authorList>
            <person name="Varghese N."/>
            <person name="Submissions S."/>
        </authorList>
    </citation>
    <scope>NUCLEOTIDE SEQUENCE [LARGE SCALE GENOMIC DNA]</scope>
    <source>
        <strain evidence="2">DSM 28453</strain>
    </source>
</reference>
<evidence type="ECO:0000313" key="2">
    <source>
        <dbReference type="Proteomes" id="UP000198851"/>
    </source>
</evidence>
<dbReference type="RefSeq" id="WP_093322970.1">
    <property type="nucleotide sequence ID" value="NZ_FOSZ01000003.1"/>
</dbReference>
<keyword evidence="2" id="KW-1185">Reference proteome</keyword>
<protein>
    <submittedName>
        <fullName evidence="1">Flagellar basal-body rod protein FlgB</fullName>
    </submittedName>
</protein>
<keyword evidence="1" id="KW-0966">Cell projection</keyword>
<dbReference type="EMBL" id="FOSZ01000003">
    <property type="protein sequence ID" value="SFK90978.1"/>
    <property type="molecule type" value="Genomic_DNA"/>
</dbReference>
<sequence>MFKTLEIFKVSHAMATHAATRQAVVAENMANADTPDYRARDITPFKEIYRADEGNTAMRTTREGHVGGALQARDAAAHEAAFEVSPNGNSVSLEEEMLKSVEVKRQHDRALAIYKHSLGVIRTTLGR</sequence>
<dbReference type="Proteomes" id="UP000198851">
    <property type="component" value="Unassembled WGS sequence"/>
</dbReference>
<organism evidence="1 2">
    <name type="scientific">Shimia haliotis</name>
    <dbReference type="NCBI Taxonomy" id="1280847"/>
    <lineage>
        <taxon>Bacteria</taxon>
        <taxon>Pseudomonadati</taxon>
        <taxon>Pseudomonadota</taxon>
        <taxon>Alphaproteobacteria</taxon>
        <taxon>Rhodobacterales</taxon>
        <taxon>Roseobacteraceae</taxon>
    </lineage>
</organism>
<dbReference type="AlphaFoldDB" id="A0A1I4DBH5"/>
<proteinExistence type="predicted"/>
<keyword evidence="1" id="KW-0969">Cilium</keyword>
<keyword evidence="1" id="KW-0282">Flagellum</keyword>
<gene>
    <name evidence="1" type="ORF">SAMN04488036_10363</name>
</gene>